<dbReference type="AlphaFoldDB" id="A0A849A8S2"/>
<evidence type="ECO:0000313" key="2">
    <source>
        <dbReference type="Proteomes" id="UP000562984"/>
    </source>
</evidence>
<keyword evidence="2" id="KW-1185">Reference proteome</keyword>
<organism evidence="1 2">
    <name type="scientific">Nakamurella aerolata</name>
    <dbReference type="NCBI Taxonomy" id="1656892"/>
    <lineage>
        <taxon>Bacteria</taxon>
        <taxon>Bacillati</taxon>
        <taxon>Actinomycetota</taxon>
        <taxon>Actinomycetes</taxon>
        <taxon>Nakamurellales</taxon>
        <taxon>Nakamurellaceae</taxon>
        <taxon>Nakamurella</taxon>
    </lineage>
</organism>
<gene>
    <name evidence="1" type="ORF">HKD39_14815</name>
</gene>
<dbReference type="RefSeq" id="WP_171200602.1">
    <property type="nucleotide sequence ID" value="NZ_JABEND010000009.1"/>
</dbReference>
<dbReference type="EMBL" id="JABEND010000009">
    <property type="protein sequence ID" value="NNG36959.1"/>
    <property type="molecule type" value="Genomic_DNA"/>
</dbReference>
<proteinExistence type="predicted"/>
<name>A0A849A8S2_9ACTN</name>
<dbReference type="Proteomes" id="UP000562984">
    <property type="component" value="Unassembled WGS sequence"/>
</dbReference>
<sequence>MQDYELDAWLGDVELTDEQRDTLRDEVEWVEQEYPNPDERTEAISAAVQYLLGVTTPVEAGRRLAAARTQMFGALAAAKVMARLAVAAGATEVDTAQTLGLDRMTIRRVLGKR</sequence>
<protein>
    <submittedName>
        <fullName evidence="1">Uncharacterized protein</fullName>
    </submittedName>
</protein>
<accession>A0A849A8S2</accession>
<comment type="caution">
    <text evidence="1">The sequence shown here is derived from an EMBL/GenBank/DDBJ whole genome shotgun (WGS) entry which is preliminary data.</text>
</comment>
<reference evidence="1 2" key="1">
    <citation type="submission" date="2020-05" db="EMBL/GenBank/DDBJ databases">
        <title>Nakamurella sp. DB0629 isolated from air conditioner.</title>
        <authorList>
            <person name="Kim D.H."/>
            <person name="Kim D.-U."/>
        </authorList>
    </citation>
    <scope>NUCLEOTIDE SEQUENCE [LARGE SCALE GENOMIC DNA]</scope>
    <source>
        <strain evidence="1 2">DB0629</strain>
    </source>
</reference>
<evidence type="ECO:0000313" key="1">
    <source>
        <dbReference type="EMBL" id="NNG36959.1"/>
    </source>
</evidence>